<dbReference type="PRINTS" id="PR00364">
    <property type="entry name" value="DISEASERSIST"/>
</dbReference>
<keyword evidence="3 5" id="KW-0238">DNA-binding</keyword>
<evidence type="ECO:0000313" key="8">
    <source>
        <dbReference type="EMBL" id="MFD1540727.1"/>
    </source>
</evidence>
<protein>
    <submittedName>
        <fullName evidence="8">BTAD domain-containing putative transcriptional regulator</fullName>
    </submittedName>
</protein>
<feature type="DNA-binding region" description="OmpR/PhoB-type" evidence="5">
    <location>
        <begin position="1"/>
        <end position="84"/>
    </location>
</feature>
<dbReference type="SMART" id="SM01043">
    <property type="entry name" value="BTAD"/>
    <property type="match status" value="1"/>
</dbReference>
<feature type="non-terminal residue" evidence="8">
    <location>
        <position position="756"/>
    </location>
</feature>
<feature type="compositionally biased region" description="Pro residues" evidence="6">
    <location>
        <begin position="258"/>
        <end position="271"/>
    </location>
</feature>
<dbReference type="Proteomes" id="UP001597097">
    <property type="component" value="Unassembled WGS sequence"/>
</dbReference>
<dbReference type="InterPro" id="IPR005158">
    <property type="entry name" value="BTAD"/>
</dbReference>
<organism evidence="8 9">
    <name type="scientific">Nonomuraea guangzhouensis</name>
    <dbReference type="NCBI Taxonomy" id="1291555"/>
    <lineage>
        <taxon>Bacteria</taxon>
        <taxon>Bacillati</taxon>
        <taxon>Actinomycetota</taxon>
        <taxon>Actinomycetes</taxon>
        <taxon>Streptosporangiales</taxon>
        <taxon>Streptosporangiaceae</taxon>
        <taxon>Nonomuraea</taxon>
    </lineage>
</organism>
<comment type="similarity">
    <text evidence="1">Belongs to the AfsR/DnrI/RedD regulatory family.</text>
</comment>
<evidence type="ECO:0000256" key="4">
    <source>
        <dbReference type="ARBA" id="ARBA00023163"/>
    </source>
</evidence>
<dbReference type="CDD" id="cd15831">
    <property type="entry name" value="BTAD"/>
    <property type="match status" value="1"/>
</dbReference>
<keyword evidence="4" id="KW-0804">Transcription</keyword>
<dbReference type="PROSITE" id="PS51755">
    <property type="entry name" value="OMPR_PHOB"/>
    <property type="match status" value="1"/>
</dbReference>
<feature type="domain" description="OmpR/PhoB-type" evidence="7">
    <location>
        <begin position="1"/>
        <end position="84"/>
    </location>
</feature>
<accession>A0ABW4GHX4</accession>
<dbReference type="PANTHER" id="PTHR35807">
    <property type="entry name" value="TRANSCRIPTIONAL REGULATOR REDD-RELATED"/>
    <property type="match status" value="1"/>
</dbReference>
<evidence type="ECO:0000256" key="2">
    <source>
        <dbReference type="ARBA" id="ARBA00023015"/>
    </source>
</evidence>
<dbReference type="InterPro" id="IPR001867">
    <property type="entry name" value="OmpR/PhoB-type_DNA-bd"/>
</dbReference>
<dbReference type="InterPro" id="IPR036388">
    <property type="entry name" value="WH-like_DNA-bd_sf"/>
</dbReference>
<evidence type="ECO:0000256" key="3">
    <source>
        <dbReference type="ARBA" id="ARBA00023125"/>
    </source>
</evidence>
<dbReference type="SUPFAM" id="SSF48452">
    <property type="entry name" value="TPR-like"/>
    <property type="match status" value="1"/>
</dbReference>
<name>A0ABW4GHX4_9ACTN</name>
<dbReference type="Pfam" id="PF00931">
    <property type="entry name" value="NB-ARC"/>
    <property type="match status" value="1"/>
</dbReference>
<dbReference type="InterPro" id="IPR011990">
    <property type="entry name" value="TPR-like_helical_dom_sf"/>
</dbReference>
<evidence type="ECO:0000259" key="7">
    <source>
        <dbReference type="PROSITE" id="PS51755"/>
    </source>
</evidence>
<proteinExistence type="inferred from homology"/>
<dbReference type="SUPFAM" id="SSF52540">
    <property type="entry name" value="P-loop containing nucleoside triphosphate hydrolases"/>
    <property type="match status" value="1"/>
</dbReference>
<dbReference type="Pfam" id="PF00486">
    <property type="entry name" value="Trans_reg_C"/>
    <property type="match status" value="1"/>
</dbReference>
<reference evidence="9" key="1">
    <citation type="journal article" date="2019" name="Int. J. Syst. Evol. Microbiol.">
        <title>The Global Catalogue of Microorganisms (GCM) 10K type strain sequencing project: providing services to taxonomists for standard genome sequencing and annotation.</title>
        <authorList>
            <consortium name="The Broad Institute Genomics Platform"/>
            <consortium name="The Broad Institute Genome Sequencing Center for Infectious Disease"/>
            <person name="Wu L."/>
            <person name="Ma J."/>
        </authorList>
    </citation>
    <scope>NUCLEOTIDE SEQUENCE [LARGE SCALE GENOMIC DNA]</scope>
    <source>
        <strain evidence="9">CGMCC 1.15399</strain>
    </source>
</reference>
<dbReference type="EMBL" id="JBHUCM010000019">
    <property type="protein sequence ID" value="MFD1540727.1"/>
    <property type="molecule type" value="Genomic_DNA"/>
</dbReference>
<keyword evidence="2" id="KW-0805">Transcription regulation</keyword>
<dbReference type="InterPro" id="IPR016032">
    <property type="entry name" value="Sig_transdc_resp-reg_C-effctor"/>
</dbReference>
<evidence type="ECO:0000256" key="1">
    <source>
        <dbReference type="ARBA" id="ARBA00005820"/>
    </source>
</evidence>
<gene>
    <name evidence="8" type="ORF">ACFSJ0_26970</name>
</gene>
<keyword evidence="9" id="KW-1185">Reference proteome</keyword>
<dbReference type="InterPro" id="IPR002182">
    <property type="entry name" value="NB-ARC"/>
</dbReference>
<dbReference type="Gene3D" id="3.40.50.300">
    <property type="entry name" value="P-loop containing nucleotide triphosphate hydrolases"/>
    <property type="match status" value="1"/>
</dbReference>
<evidence type="ECO:0000313" key="9">
    <source>
        <dbReference type="Proteomes" id="UP001597097"/>
    </source>
</evidence>
<dbReference type="Gene3D" id="1.25.40.10">
    <property type="entry name" value="Tetratricopeptide repeat domain"/>
    <property type="match status" value="1"/>
</dbReference>
<comment type="caution">
    <text evidence="8">The sequence shown here is derived from an EMBL/GenBank/DDBJ whole genome shotgun (WGS) entry which is preliminary data.</text>
</comment>
<dbReference type="PANTHER" id="PTHR35807:SF1">
    <property type="entry name" value="TRANSCRIPTIONAL REGULATOR REDD"/>
    <property type="match status" value="1"/>
</dbReference>
<sequence>MTRNGGPVRLSAAKQRIALATLLVNANHHVSLDKLIEYMWGDKAPKQARGALHTHMTRLRRVLDGGVDGPPLIETLGAGYVLRADAGSLDMERFRELAVQAARAGRAGDRSGESGLLREALGLWRGPALVDVLSESLHRDEVSRLEEERMRLLERWFDLGLRTGRHEEIIADLKAATTEHPLRERLWEQLMLALHLAERRAEALEVYRHVAGLLREELGIDPGHELRRLHQAVLNGEPTPAGLTREPTQAVPGDEPASAPPAPEVPPPPSVPRQLPSDIARFTGRHADLAKLYELLPEEGHNRPIVIAAIGGTGGVGKTALAVHWAHEVRDRFPDGQLHVDLRGFGPGEPMAPATALEMMLRSLHVPADQIPAEVEARSALLRSTLAGRRVLVLLDNARNTAQVRPLLPGSDCLVLVTSRTRLAGLAVHDDARHVFLRRLREAESQTLLGKILGAGRVSAEAEAAAELARLCAHLPLALAISAEHVTRRPGAQLADLVAQLRDKRSRLDLLGVDEDPQMSLRAVFSWSYQALDPRAARAFRLLGLHRGRAFGVGAAAALIGVPPVEAQRLLEILTDRCLLETGARDRYRMHDLMRVYATELVEAEESEADRLAAVQRLLSWYLHTVDRADQVLNPQHQQLPLPPLAPSCEPYTFSGHEDALLWLETEHANLMAAVRQAFELGQYTLAWRLPCALWSFFNLRKHWDSWIASHEIGLEAALLLGDAHAEAPVRTSLAVAFWDRRQFKDALPHAELALA</sequence>
<dbReference type="Gene3D" id="1.10.10.10">
    <property type="entry name" value="Winged helix-like DNA-binding domain superfamily/Winged helix DNA-binding domain"/>
    <property type="match status" value="1"/>
</dbReference>
<dbReference type="InterPro" id="IPR051677">
    <property type="entry name" value="AfsR-DnrI-RedD_regulator"/>
</dbReference>
<dbReference type="InterPro" id="IPR027417">
    <property type="entry name" value="P-loop_NTPase"/>
</dbReference>
<dbReference type="SMART" id="SM00862">
    <property type="entry name" value="Trans_reg_C"/>
    <property type="match status" value="1"/>
</dbReference>
<dbReference type="Pfam" id="PF03704">
    <property type="entry name" value="BTAD"/>
    <property type="match status" value="1"/>
</dbReference>
<evidence type="ECO:0000256" key="5">
    <source>
        <dbReference type="PROSITE-ProRule" id="PRU01091"/>
    </source>
</evidence>
<evidence type="ECO:0000256" key="6">
    <source>
        <dbReference type="SAM" id="MobiDB-lite"/>
    </source>
</evidence>
<dbReference type="SUPFAM" id="SSF46894">
    <property type="entry name" value="C-terminal effector domain of the bipartite response regulators"/>
    <property type="match status" value="1"/>
</dbReference>
<dbReference type="RefSeq" id="WP_378622708.1">
    <property type="nucleotide sequence ID" value="NZ_JBHUCM010000019.1"/>
</dbReference>
<feature type="region of interest" description="Disordered" evidence="6">
    <location>
        <begin position="236"/>
        <end position="276"/>
    </location>
</feature>